<dbReference type="Pfam" id="PF13377">
    <property type="entry name" value="Peripla_BP_3"/>
    <property type="match status" value="1"/>
</dbReference>
<proteinExistence type="predicted"/>
<dbReference type="RefSeq" id="WP_188386139.1">
    <property type="nucleotide sequence ID" value="NZ_BMEY01000028.1"/>
</dbReference>
<dbReference type="PANTHER" id="PTHR30146:SF148">
    <property type="entry name" value="HTH-TYPE TRANSCRIPTIONAL REPRESSOR PURR-RELATED"/>
    <property type="match status" value="1"/>
</dbReference>
<dbReference type="PRINTS" id="PR00036">
    <property type="entry name" value="HTHLACI"/>
</dbReference>
<sequence length="351" mass="39558">MKTVTITDVAKHAGVSKSTVSQYLNKRYDYMAEKTKKKIEQAIEELGYQPNFLARSLKQKSTTTIGVITANILHVFSTQVIRAIEDFCNQHDFHVIVCNADDDAEKEKKYMDMLRAKQVDGIIIFPTGDNVETYNQMLKENYPIVFVDRYVPGLEVSAILLDNMKASTMAVNEFTRNGYEKIGLILPENPELITPRRERILGYKEAMKANGLTINPEYIQSTEVKNMQQALDTLLALPDPPNAIIAGNDLALYEVLKYTKEKEIHIPKDLGIVAIDDVPFANLYYPAITSIAQPAFEMGTKAAYLLFEKINKQNTSSEEVFRFEPELIVRSSLIESTRNEGKGVVTSEGNN</sequence>
<dbReference type="PANTHER" id="PTHR30146">
    <property type="entry name" value="LACI-RELATED TRANSCRIPTIONAL REPRESSOR"/>
    <property type="match status" value="1"/>
</dbReference>
<keyword evidence="7" id="KW-1185">Reference proteome</keyword>
<feature type="domain" description="HTH lacI-type" evidence="5">
    <location>
        <begin position="4"/>
        <end position="59"/>
    </location>
</feature>
<evidence type="ECO:0000256" key="2">
    <source>
        <dbReference type="ARBA" id="ARBA00023015"/>
    </source>
</evidence>
<dbReference type="InterPro" id="IPR028082">
    <property type="entry name" value="Peripla_BP_I"/>
</dbReference>
<keyword evidence="2" id="KW-0805">Transcription regulation</keyword>
<dbReference type="CDD" id="cd01392">
    <property type="entry name" value="HTH_LacI"/>
    <property type="match status" value="1"/>
</dbReference>
<evidence type="ECO:0000256" key="4">
    <source>
        <dbReference type="ARBA" id="ARBA00023163"/>
    </source>
</evidence>
<dbReference type="Gene3D" id="1.10.260.40">
    <property type="entry name" value="lambda repressor-like DNA-binding domains"/>
    <property type="match status" value="1"/>
</dbReference>
<dbReference type="SMART" id="SM00354">
    <property type="entry name" value="HTH_LACI"/>
    <property type="match status" value="1"/>
</dbReference>
<dbReference type="GO" id="GO:0000976">
    <property type="term" value="F:transcription cis-regulatory region binding"/>
    <property type="evidence" value="ECO:0007669"/>
    <property type="project" value="TreeGrafter"/>
</dbReference>
<organism evidence="6 7">
    <name type="scientific">Ornithinibacillus halotolerans</name>
    <dbReference type="NCBI Taxonomy" id="1274357"/>
    <lineage>
        <taxon>Bacteria</taxon>
        <taxon>Bacillati</taxon>
        <taxon>Bacillota</taxon>
        <taxon>Bacilli</taxon>
        <taxon>Bacillales</taxon>
        <taxon>Bacillaceae</taxon>
        <taxon>Ornithinibacillus</taxon>
    </lineage>
</organism>
<dbReference type="EMBL" id="BMEY01000028">
    <property type="protein sequence ID" value="GGA90895.1"/>
    <property type="molecule type" value="Genomic_DNA"/>
</dbReference>
<reference evidence="6" key="1">
    <citation type="journal article" date="2014" name="Int. J. Syst. Evol. Microbiol.">
        <title>Complete genome sequence of Corynebacterium casei LMG S-19264T (=DSM 44701T), isolated from a smear-ripened cheese.</title>
        <authorList>
            <consortium name="US DOE Joint Genome Institute (JGI-PGF)"/>
            <person name="Walter F."/>
            <person name="Albersmeier A."/>
            <person name="Kalinowski J."/>
            <person name="Ruckert C."/>
        </authorList>
    </citation>
    <scope>NUCLEOTIDE SEQUENCE</scope>
    <source>
        <strain evidence="6">CGMCC 1.12408</strain>
    </source>
</reference>
<dbReference type="GO" id="GO:0003700">
    <property type="term" value="F:DNA-binding transcription factor activity"/>
    <property type="evidence" value="ECO:0007669"/>
    <property type="project" value="TreeGrafter"/>
</dbReference>
<reference evidence="6" key="2">
    <citation type="submission" date="2020-09" db="EMBL/GenBank/DDBJ databases">
        <authorList>
            <person name="Sun Q."/>
            <person name="Zhou Y."/>
        </authorList>
    </citation>
    <scope>NUCLEOTIDE SEQUENCE</scope>
    <source>
        <strain evidence="6">CGMCC 1.12408</strain>
    </source>
</reference>
<evidence type="ECO:0000259" key="5">
    <source>
        <dbReference type="PROSITE" id="PS50932"/>
    </source>
</evidence>
<keyword evidence="4" id="KW-0804">Transcription</keyword>
<evidence type="ECO:0000313" key="6">
    <source>
        <dbReference type="EMBL" id="GGA90895.1"/>
    </source>
</evidence>
<dbReference type="Proteomes" id="UP000613512">
    <property type="component" value="Unassembled WGS sequence"/>
</dbReference>
<dbReference type="InterPro" id="IPR000843">
    <property type="entry name" value="HTH_LacI"/>
</dbReference>
<protein>
    <submittedName>
        <fullName evidence="6">LacI family transcriptional regulator</fullName>
    </submittedName>
</protein>
<dbReference type="InterPro" id="IPR046335">
    <property type="entry name" value="LacI/GalR-like_sensor"/>
</dbReference>
<dbReference type="InterPro" id="IPR010982">
    <property type="entry name" value="Lambda_DNA-bd_dom_sf"/>
</dbReference>
<dbReference type="Gene3D" id="3.40.50.2300">
    <property type="match status" value="2"/>
</dbReference>
<dbReference type="PROSITE" id="PS50932">
    <property type="entry name" value="HTH_LACI_2"/>
    <property type="match status" value="1"/>
</dbReference>
<dbReference type="CDD" id="cd19977">
    <property type="entry name" value="PBP1_EndR-like"/>
    <property type="match status" value="1"/>
</dbReference>
<gene>
    <name evidence="6" type="ORF">GCM10008025_36770</name>
</gene>
<evidence type="ECO:0000256" key="1">
    <source>
        <dbReference type="ARBA" id="ARBA00022491"/>
    </source>
</evidence>
<keyword evidence="3" id="KW-0238">DNA-binding</keyword>
<name>A0A916S9N7_9BACI</name>
<dbReference type="SUPFAM" id="SSF53822">
    <property type="entry name" value="Periplasmic binding protein-like I"/>
    <property type="match status" value="1"/>
</dbReference>
<accession>A0A916S9N7</accession>
<dbReference type="AlphaFoldDB" id="A0A916S9N7"/>
<dbReference type="SUPFAM" id="SSF47413">
    <property type="entry name" value="lambda repressor-like DNA-binding domains"/>
    <property type="match status" value="1"/>
</dbReference>
<evidence type="ECO:0000256" key="3">
    <source>
        <dbReference type="ARBA" id="ARBA00023125"/>
    </source>
</evidence>
<evidence type="ECO:0000313" key="7">
    <source>
        <dbReference type="Proteomes" id="UP000613512"/>
    </source>
</evidence>
<dbReference type="PROSITE" id="PS00356">
    <property type="entry name" value="HTH_LACI_1"/>
    <property type="match status" value="1"/>
</dbReference>
<comment type="caution">
    <text evidence="6">The sequence shown here is derived from an EMBL/GenBank/DDBJ whole genome shotgun (WGS) entry which is preliminary data.</text>
</comment>
<dbReference type="Pfam" id="PF00356">
    <property type="entry name" value="LacI"/>
    <property type="match status" value="1"/>
</dbReference>
<keyword evidence="1" id="KW-0678">Repressor</keyword>